<feature type="domain" description="Bacterial Ig" evidence="2">
    <location>
        <begin position="324"/>
        <end position="405"/>
    </location>
</feature>
<feature type="domain" description="Bacterial Ig" evidence="2">
    <location>
        <begin position="664"/>
        <end position="745"/>
    </location>
</feature>
<evidence type="ECO:0000313" key="3">
    <source>
        <dbReference type="EMBL" id="AKM07736.1"/>
    </source>
</evidence>
<dbReference type="AlphaFoldDB" id="A0A0G3XAT2"/>
<feature type="domain" description="Bacterial Ig" evidence="2">
    <location>
        <begin position="494"/>
        <end position="575"/>
    </location>
</feature>
<gene>
    <name evidence="3" type="ORF">AM2010_1670</name>
</gene>
<dbReference type="Proteomes" id="UP000037643">
    <property type="component" value="Chromosome"/>
</dbReference>
<feature type="region of interest" description="Disordered" evidence="1">
    <location>
        <begin position="1168"/>
        <end position="1218"/>
    </location>
</feature>
<dbReference type="NCBIfam" id="NF033510">
    <property type="entry name" value="Ca_tandemer"/>
    <property type="match status" value="8"/>
</dbReference>
<feature type="domain" description="Bacterial Ig" evidence="2">
    <location>
        <begin position="154"/>
        <end position="235"/>
    </location>
</feature>
<proteinExistence type="predicted"/>
<name>A0A0G3XAT2_9SPHN</name>
<feature type="region of interest" description="Disordered" evidence="1">
    <location>
        <begin position="647"/>
        <end position="672"/>
    </location>
</feature>
<dbReference type="NCBIfam" id="TIGR01965">
    <property type="entry name" value="VCBS_repeat"/>
    <property type="match status" value="2"/>
</dbReference>
<organism evidence="3 4">
    <name type="scientific">Pelagerythrobacter marensis</name>
    <dbReference type="NCBI Taxonomy" id="543877"/>
    <lineage>
        <taxon>Bacteria</taxon>
        <taxon>Pseudomonadati</taxon>
        <taxon>Pseudomonadota</taxon>
        <taxon>Alphaproteobacteria</taxon>
        <taxon>Sphingomonadales</taxon>
        <taxon>Erythrobacteraceae</taxon>
        <taxon>Pelagerythrobacter</taxon>
    </lineage>
</organism>
<sequence>MLDLLTLDILADNQVRVTADDLPPGNYRVVYEGGGLVAAGITLTLDAEFRTITADGDPATGNVLANDDLVSGSETLEIDTGGGTFVAVTDGLVVAGQYGTLVINADGSYTYTPNDDVAGVGQAEVFTYRLVNADGSSDTATLTFELVVADTTPPEAPTADVDDATGTTVTGSGEIGATITVYAPDGTTVLGTTTVGAGGTYSVTIPAQTNGEDLLVTATDAAGNESPTTPVEAPDLTPPAAPTADVDDATGTTVTGSGEIGATITVYAPDGTTVLGTTTVGAGGAYSATIPAQTNGEDLLVTATDAAGNESPTTPTEAPDLTPPAAPTADVDDATGTTVTGSGEIGATITVYAPDGTTVLGTATVGAGGAYSVTIPAQTNGEDLLVTATDAAGNESPTTPTEAPDLTPPAAPTADVDDATGTTVTGSGEIGATITVYAPDGTTVLGTTTVGAGGTYSVTIPAQTNGEDLLVTATDAAGNESPTTPTEAPDLTPPAAPTADVDDATGTTVTGSGEIGATITVYAPDGTTVLGTATVGAGGTYSATIPAQTNGEDLLVTATDAAGNESPTTPVEAPDLTPPAAPTADVDDATGTTVTGSGEIGATITVYAPDGTTVLGTATVGAGGTYSATIPAQTNGEDLLVTATDAAGNESPTTPVEAPDLTPPAAPTADVDDATGTTVTGSGEIGATITVYAPDGTTVLGTATVGAGGTYSVTIPAQTNGEDLLVTATDAAGNESPTTPTEAPDLTPPAAPTADVDDATGTTVTGSGEIGATITVYAPDGTTVLGTTTVGAGGTYSVTIPAQTNGETCLVTATDAAGNVSATTSVTAPDLLVAIDNEVTISLDVTPETSNQPTQTANVGGLLNLGVLGDTIDVTLLGASNCLIFDVSENATRQVTVDGEGDAFLNLSLFGDVDFDLVVYRVEHGSSTATRVHTVVDWLEGSGGALGANWAADPAILPEFGGGATYYVTLGNSGGLLDATLLGGLSIESTSDTITEYEPPATVSGSASGNVVTDAGDGGVDIAPTGTVVSQVNDTLVVGAATVIAGTYGNLTINPDGSYSYAANASFTGEYGDVDTFTNTLLAPNGDTETATLSITLDFAGPPDGAAPFAAFSMMEQDTVPLDAFTLVNDEDASRPLASPMPSSDFTPSLAKGDDESLEPMLERYLRDSGEKEAFPTASTEDNTTSTVPAGSQTTPDPLGYLNIDRNDELDNSNNSVI</sequence>
<dbReference type="EMBL" id="CP011805">
    <property type="protein sequence ID" value="AKM07736.1"/>
    <property type="molecule type" value="Genomic_DNA"/>
</dbReference>
<feature type="domain" description="Bacterial Ig" evidence="2">
    <location>
        <begin position="239"/>
        <end position="320"/>
    </location>
</feature>
<dbReference type="InterPro" id="IPR013783">
    <property type="entry name" value="Ig-like_fold"/>
</dbReference>
<dbReference type="KEGG" id="amx:AM2010_1670"/>
<feature type="region of interest" description="Disordered" evidence="1">
    <location>
        <begin position="306"/>
        <end position="332"/>
    </location>
</feature>
<evidence type="ECO:0000259" key="2">
    <source>
        <dbReference type="Pfam" id="PF17936"/>
    </source>
</evidence>
<reference evidence="3 4" key="1">
    <citation type="submission" date="2015-06" db="EMBL/GenBank/DDBJ databases">
        <authorList>
            <person name="Kim K.M."/>
        </authorList>
    </citation>
    <scope>NUCLEOTIDE SEQUENCE [LARGE SCALE GENOMIC DNA]</scope>
    <source>
        <strain evidence="3 4">KCTC 22370</strain>
    </source>
</reference>
<dbReference type="Pfam" id="PF17963">
    <property type="entry name" value="Big_9"/>
    <property type="match status" value="1"/>
</dbReference>
<dbReference type="InterPro" id="IPR010221">
    <property type="entry name" value="VCBS_dom"/>
</dbReference>
<dbReference type="Pfam" id="PF17936">
    <property type="entry name" value="Big_6"/>
    <property type="match status" value="8"/>
</dbReference>
<evidence type="ECO:0000313" key="4">
    <source>
        <dbReference type="Proteomes" id="UP000037643"/>
    </source>
</evidence>
<dbReference type="Gene3D" id="2.60.40.10">
    <property type="entry name" value="Immunoglobulins"/>
    <property type="match status" value="8"/>
</dbReference>
<keyword evidence="4" id="KW-1185">Reference proteome</keyword>
<feature type="region of interest" description="Disordered" evidence="1">
    <location>
        <begin position="222"/>
        <end position="247"/>
    </location>
</feature>
<feature type="region of interest" description="Disordered" evidence="1">
    <location>
        <begin position="562"/>
        <end position="587"/>
    </location>
</feature>
<feature type="region of interest" description="Disordered" evidence="1">
    <location>
        <begin position="731"/>
        <end position="750"/>
    </location>
</feature>
<feature type="domain" description="Bacterial Ig" evidence="2">
    <location>
        <begin position="579"/>
        <end position="660"/>
    </location>
</feature>
<feature type="compositionally biased region" description="Polar residues" evidence="1">
    <location>
        <begin position="1177"/>
        <end position="1196"/>
    </location>
</feature>
<dbReference type="InterPro" id="IPR041498">
    <property type="entry name" value="Big_6"/>
</dbReference>
<dbReference type="STRING" id="543877.AM2010_1670"/>
<feature type="domain" description="Bacterial Ig" evidence="2">
    <location>
        <begin position="409"/>
        <end position="490"/>
    </location>
</feature>
<feature type="region of interest" description="Disordered" evidence="1">
    <location>
        <begin position="392"/>
        <end position="417"/>
    </location>
</feature>
<evidence type="ECO:0000256" key="1">
    <source>
        <dbReference type="SAM" id="MobiDB-lite"/>
    </source>
</evidence>
<dbReference type="PATRIC" id="fig|543877.4.peg.1696"/>
<feature type="domain" description="Bacterial Ig" evidence="2">
    <location>
        <begin position="749"/>
        <end position="830"/>
    </location>
</feature>
<accession>A0A0G3XAT2</accession>
<feature type="region of interest" description="Disordered" evidence="1">
    <location>
        <begin position="1133"/>
        <end position="1156"/>
    </location>
</feature>
<protein>
    <recommendedName>
        <fullName evidence="2">Bacterial Ig domain-containing protein</fullName>
    </recommendedName>
</protein>